<dbReference type="InterPro" id="IPR002797">
    <property type="entry name" value="Polysacc_synth"/>
</dbReference>
<feature type="transmembrane region" description="Helical" evidence="6">
    <location>
        <begin position="119"/>
        <end position="139"/>
    </location>
</feature>
<feature type="transmembrane region" description="Helical" evidence="6">
    <location>
        <begin position="301"/>
        <end position="325"/>
    </location>
</feature>
<keyword evidence="8" id="KW-1185">Reference proteome</keyword>
<sequence length="422" mass="48912">MNIQSLLHNSSLKRGTLFTIFSFANNGISFLLLIILANYITPNEYGQLNLFNILISLLSIFISLSTIGYIPVSFFKKTQKEFRQVINTVLFTSTSTLVLISFILLIFNQSVEKWVGISTQYQFIALLICYMQLYTSINLEIWRIEEKTIAYGFYSLSSVILNFGLSLLLIIIFHQGWLGRVYAQMLVVSIFFILSIIIMIKRGYLTIKIPEKKIIIDTLKFGIPLIPHNISFWFRQGLDRNIINYFFTATEVGIFSFAMNFANIISIVGNAFNATNSVFIYKQLSNNNEKVQITLRKQEHLMFLFFLGLSIVTFITVSLFIPIFLPKYKDAIYLLPPLCLSAFFQCIYLLYVNYLFFYKKTRLLMYITFSLSFIQGILSLCLTRYGMIWTAYISLFISICTTFFVYICSRKIINKSNSEIKL</sequence>
<dbReference type="PANTHER" id="PTHR30250">
    <property type="entry name" value="PST FAMILY PREDICTED COLANIC ACID TRANSPORTER"/>
    <property type="match status" value="1"/>
</dbReference>
<dbReference type="Proteomes" id="UP000533637">
    <property type="component" value="Unassembled WGS sequence"/>
</dbReference>
<feature type="transmembrane region" description="Helical" evidence="6">
    <location>
        <begin position="151"/>
        <end position="175"/>
    </location>
</feature>
<feature type="transmembrane region" description="Helical" evidence="6">
    <location>
        <begin position="20"/>
        <end position="41"/>
    </location>
</feature>
<evidence type="ECO:0000256" key="1">
    <source>
        <dbReference type="ARBA" id="ARBA00004651"/>
    </source>
</evidence>
<evidence type="ECO:0000256" key="3">
    <source>
        <dbReference type="ARBA" id="ARBA00022692"/>
    </source>
</evidence>
<evidence type="ECO:0000256" key="6">
    <source>
        <dbReference type="SAM" id="Phobius"/>
    </source>
</evidence>
<feature type="transmembrane region" description="Helical" evidence="6">
    <location>
        <begin position="181"/>
        <end position="200"/>
    </location>
</feature>
<feature type="transmembrane region" description="Helical" evidence="6">
    <location>
        <begin position="363"/>
        <end position="385"/>
    </location>
</feature>
<dbReference type="PANTHER" id="PTHR30250:SF11">
    <property type="entry name" value="O-ANTIGEN TRANSPORTER-RELATED"/>
    <property type="match status" value="1"/>
</dbReference>
<keyword evidence="5 6" id="KW-0472">Membrane</keyword>
<organism evidence="7 8">
    <name type="scientific">Parabacteroides faecis</name>
    <dbReference type="NCBI Taxonomy" id="1217282"/>
    <lineage>
        <taxon>Bacteria</taxon>
        <taxon>Pseudomonadati</taxon>
        <taxon>Bacteroidota</taxon>
        <taxon>Bacteroidia</taxon>
        <taxon>Bacteroidales</taxon>
        <taxon>Tannerellaceae</taxon>
        <taxon>Parabacteroides</taxon>
    </lineage>
</organism>
<comment type="subcellular location">
    <subcellularLocation>
        <location evidence="1">Cell membrane</location>
        <topology evidence="1">Multi-pass membrane protein</topology>
    </subcellularLocation>
</comment>
<keyword evidence="4 6" id="KW-1133">Transmembrane helix</keyword>
<keyword evidence="3 6" id="KW-0812">Transmembrane</keyword>
<accession>A0ABR6KTC0</accession>
<proteinExistence type="predicted"/>
<protein>
    <submittedName>
        <fullName evidence="7">O-antigen/teichoic acid export membrane protein</fullName>
    </submittedName>
</protein>
<dbReference type="RefSeq" id="WP_122376025.1">
    <property type="nucleotide sequence ID" value="NZ_BMPB01000011.1"/>
</dbReference>
<evidence type="ECO:0000313" key="7">
    <source>
        <dbReference type="EMBL" id="MBB4624089.1"/>
    </source>
</evidence>
<comment type="caution">
    <text evidence="7">The sequence shown here is derived from an EMBL/GenBank/DDBJ whole genome shotgun (WGS) entry which is preliminary data.</text>
</comment>
<feature type="transmembrane region" description="Helical" evidence="6">
    <location>
        <begin position="84"/>
        <end position="107"/>
    </location>
</feature>
<gene>
    <name evidence="7" type="ORF">GGQ57_004013</name>
</gene>
<dbReference type="EMBL" id="JACHOC010000008">
    <property type="protein sequence ID" value="MBB4624089.1"/>
    <property type="molecule type" value="Genomic_DNA"/>
</dbReference>
<reference evidence="7 8" key="1">
    <citation type="submission" date="2020-08" db="EMBL/GenBank/DDBJ databases">
        <title>Genomic Encyclopedia of Type Strains, Phase IV (KMG-IV): sequencing the most valuable type-strain genomes for metagenomic binning, comparative biology and taxonomic classification.</title>
        <authorList>
            <person name="Goeker M."/>
        </authorList>
    </citation>
    <scope>NUCLEOTIDE SEQUENCE [LARGE SCALE GENOMIC DNA]</scope>
    <source>
        <strain evidence="7 8">DSM 102983</strain>
    </source>
</reference>
<feature type="transmembrane region" description="Helical" evidence="6">
    <location>
        <begin position="391"/>
        <end position="408"/>
    </location>
</feature>
<feature type="transmembrane region" description="Helical" evidence="6">
    <location>
        <begin position="242"/>
        <end position="258"/>
    </location>
</feature>
<dbReference type="Pfam" id="PF01943">
    <property type="entry name" value="Polysacc_synt"/>
    <property type="match status" value="1"/>
</dbReference>
<feature type="transmembrane region" description="Helical" evidence="6">
    <location>
        <begin position="331"/>
        <end position="351"/>
    </location>
</feature>
<evidence type="ECO:0000256" key="4">
    <source>
        <dbReference type="ARBA" id="ARBA00022989"/>
    </source>
</evidence>
<keyword evidence="2" id="KW-1003">Cell membrane</keyword>
<feature type="transmembrane region" description="Helical" evidence="6">
    <location>
        <begin position="53"/>
        <end position="72"/>
    </location>
</feature>
<evidence type="ECO:0000256" key="5">
    <source>
        <dbReference type="ARBA" id="ARBA00023136"/>
    </source>
</evidence>
<evidence type="ECO:0000313" key="8">
    <source>
        <dbReference type="Proteomes" id="UP000533637"/>
    </source>
</evidence>
<evidence type="ECO:0000256" key="2">
    <source>
        <dbReference type="ARBA" id="ARBA00022475"/>
    </source>
</evidence>
<feature type="transmembrane region" description="Helical" evidence="6">
    <location>
        <begin position="264"/>
        <end position="281"/>
    </location>
</feature>
<dbReference type="InterPro" id="IPR050833">
    <property type="entry name" value="Poly_Biosynth_Transport"/>
</dbReference>
<name>A0ABR6KTC0_9BACT</name>